<feature type="compositionally biased region" description="Low complexity" evidence="6">
    <location>
        <begin position="383"/>
        <end position="395"/>
    </location>
</feature>
<protein>
    <recommendedName>
        <fullName evidence="8">Rhodopsin domain-containing protein</fullName>
    </recommendedName>
</protein>
<accession>A0A4Z0Y854</accession>
<dbReference type="PANTHER" id="PTHR33048">
    <property type="entry name" value="PTH11-LIKE INTEGRAL MEMBRANE PROTEIN (AFU_ORTHOLOGUE AFUA_5G11245)"/>
    <property type="match status" value="1"/>
</dbReference>
<keyword evidence="2 7" id="KW-0812">Transmembrane</keyword>
<evidence type="ECO:0000313" key="10">
    <source>
        <dbReference type="Proteomes" id="UP000297716"/>
    </source>
</evidence>
<feature type="transmembrane region" description="Helical" evidence="7">
    <location>
        <begin position="99"/>
        <end position="125"/>
    </location>
</feature>
<dbReference type="Proteomes" id="UP000297716">
    <property type="component" value="Unassembled WGS sequence"/>
</dbReference>
<evidence type="ECO:0000256" key="5">
    <source>
        <dbReference type="ARBA" id="ARBA00038359"/>
    </source>
</evidence>
<evidence type="ECO:0000256" key="2">
    <source>
        <dbReference type="ARBA" id="ARBA00022692"/>
    </source>
</evidence>
<feature type="transmembrane region" description="Helical" evidence="7">
    <location>
        <begin position="59"/>
        <end position="79"/>
    </location>
</feature>
<evidence type="ECO:0000256" key="6">
    <source>
        <dbReference type="SAM" id="MobiDB-lite"/>
    </source>
</evidence>
<comment type="caution">
    <text evidence="9">The sequence shown here is derived from an EMBL/GenBank/DDBJ whole genome shotgun (WGS) entry which is preliminary data.</text>
</comment>
<feature type="region of interest" description="Disordered" evidence="6">
    <location>
        <begin position="310"/>
        <end position="337"/>
    </location>
</feature>
<feature type="region of interest" description="Disordered" evidence="6">
    <location>
        <begin position="383"/>
        <end position="409"/>
    </location>
</feature>
<comment type="subcellular location">
    <subcellularLocation>
        <location evidence="1">Membrane</location>
        <topology evidence="1">Multi-pass membrane protein</topology>
    </subcellularLocation>
</comment>
<dbReference type="Pfam" id="PF20684">
    <property type="entry name" value="Fung_rhodopsin"/>
    <property type="match status" value="1"/>
</dbReference>
<feature type="transmembrane region" description="Helical" evidence="7">
    <location>
        <begin position="137"/>
        <end position="162"/>
    </location>
</feature>
<evidence type="ECO:0000259" key="8">
    <source>
        <dbReference type="Pfam" id="PF20684"/>
    </source>
</evidence>
<evidence type="ECO:0000256" key="1">
    <source>
        <dbReference type="ARBA" id="ARBA00004141"/>
    </source>
</evidence>
<dbReference type="AlphaFoldDB" id="A0A4Z0Y854"/>
<feature type="transmembrane region" description="Helical" evidence="7">
    <location>
        <begin position="213"/>
        <end position="235"/>
    </location>
</feature>
<keyword evidence="4 7" id="KW-0472">Membrane</keyword>
<sequence length="409" mass="45125">MGLLEARRPPQPDVTKIPTPPLQAVALFISFFVPILALIAVALRLYARHMLRQLAIDDWLLLLALLFSLAMVAPFYFYIKLNYFGWHAVDVPEFDPSPGLWWFFLAQIFYNPVLALVKASVLVFLLRLGGHQRRVRYFIYGLLTFNGLQAVAVFFVAIFQCLPIEANWDGAARATATCIQPVFHVIISIITLITDLLVLIIPFWIFLGLKLPLAARIAIIGAFVTGLAVTIIGAVRISSIYNLFFAPPKPNSDPYYDIGLTLNAIEINLAIISGSVPGLRPIFRKWFPSLFGGTTNNKYNNDPYKYKSSDRYAGGTGARNGTRSGAESGLAHGHGGIGLKNLSRSERAQHTVIRSVSPSGSEEEIMTSNGIMRTTDVQIHYTSEAASHPSPSRASSDYKTPKVTVPRGM</sequence>
<dbReference type="GO" id="GO:0016020">
    <property type="term" value="C:membrane"/>
    <property type="evidence" value="ECO:0007669"/>
    <property type="project" value="UniProtKB-SubCell"/>
</dbReference>
<feature type="transmembrane region" description="Helical" evidence="7">
    <location>
        <begin position="182"/>
        <end position="206"/>
    </location>
</feature>
<evidence type="ECO:0000256" key="7">
    <source>
        <dbReference type="SAM" id="Phobius"/>
    </source>
</evidence>
<evidence type="ECO:0000256" key="3">
    <source>
        <dbReference type="ARBA" id="ARBA00022989"/>
    </source>
</evidence>
<evidence type="ECO:0000256" key="4">
    <source>
        <dbReference type="ARBA" id="ARBA00023136"/>
    </source>
</evidence>
<dbReference type="InterPro" id="IPR052337">
    <property type="entry name" value="SAT4-like"/>
</dbReference>
<keyword evidence="10" id="KW-1185">Reference proteome</keyword>
<gene>
    <name evidence="9" type="ORF">E0Z10_g8426</name>
</gene>
<feature type="transmembrane region" description="Helical" evidence="7">
    <location>
        <begin position="24"/>
        <end position="47"/>
    </location>
</feature>
<feature type="domain" description="Rhodopsin" evidence="8">
    <location>
        <begin position="43"/>
        <end position="285"/>
    </location>
</feature>
<keyword evidence="3 7" id="KW-1133">Transmembrane helix</keyword>
<dbReference type="OrthoDB" id="5283415at2759"/>
<organism evidence="9 10">
    <name type="scientific">Xylaria hypoxylon</name>
    <dbReference type="NCBI Taxonomy" id="37992"/>
    <lineage>
        <taxon>Eukaryota</taxon>
        <taxon>Fungi</taxon>
        <taxon>Dikarya</taxon>
        <taxon>Ascomycota</taxon>
        <taxon>Pezizomycotina</taxon>
        <taxon>Sordariomycetes</taxon>
        <taxon>Xylariomycetidae</taxon>
        <taxon>Xylariales</taxon>
        <taxon>Xylariaceae</taxon>
        <taxon>Xylaria</taxon>
    </lineage>
</organism>
<dbReference type="InterPro" id="IPR049326">
    <property type="entry name" value="Rhodopsin_dom_fungi"/>
</dbReference>
<comment type="similarity">
    <text evidence="5">Belongs to the SAT4 family.</text>
</comment>
<reference evidence="9 10" key="1">
    <citation type="submission" date="2019-03" db="EMBL/GenBank/DDBJ databases">
        <title>Draft genome sequence of Xylaria hypoxylon DSM 108379, a ubiquitous saprotrophic-parasitic fungi on hardwood.</title>
        <authorList>
            <person name="Buettner E."/>
            <person name="Leonhardt S."/>
            <person name="Gebauer A.M."/>
            <person name="Liers C."/>
            <person name="Hofrichter M."/>
            <person name="Kellner H."/>
        </authorList>
    </citation>
    <scope>NUCLEOTIDE SEQUENCE [LARGE SCALE GENOMIC DNA]</scope>
    <source>
        <strain evidence="9 10">DSM 108379</strain>
    </source>
</reference>
<dbReference type="EMBL" id="SKBN01000227">
    <property type="protein sequence ID" value="TGJ80339.1"/>
    <property type="molecule type" value="Genomic_DNA"/>
</dbReference>
<dbReference type="PANTHER" id="PTHR33048:SF47">
    <property type="entry name" value="INTEGRAL MEMBRANE PROTEIN-RELATED"/>
    <property type="match status" value="1"/>
</dbReference>
<dbReference type="STRING" id="37992.A0A4Z0Y854"/>
<name>A0A4Z0Y854_9PEZI</name>
<evidence type="ECO:0000313" key="9">
    <source>
        <dbReference type="EMBL" id="TGJ80339.1"/>
    </source>
</evidence>
<proteinExistence type="inferred from homology"/>